<proteinExistence type="predicted"/>
<dbReference type="EMBL" id="FMYM01000005">
    <property type="protein sequence ID" value="SDC07433.1"/>
    <property type="molecule type" value="Genomic_DNA"/>
</dbReference>
<evidence type="ECO:0000313" key="2">
    <source>
        <dbReference type="Proteomes" id="UP000242662"/>
    </source>
</evidence>
<dbReference type="STRING" id="1464122.SAMN05421737_105106"/>
<organism evidence="1 2">
    <name type="scientific">Shouchella lonarensis</name>
    <dbReference type="NCBI Taxonomy" id="1464122"/>
    <lineage>
        <taxon>Bacteria</taxon>
        <taxon>Bacillati</taxon>
        <taxon>Bacillota</taxon>
        <taxon>Bacilli</taxon>
        <taxon>Bacillales</taxon>
        <taxon>Bacillaceae</taxon>
        <taxon>Shouchella</taxon>
    </lineage>
</organism>
<dbReference type="RefSeq" id="WP_090775465.1">
    <property type="nucleotide sequence ID" value="NZ_FMYM01000005.1"/>
</dbReference>
<dbReference type="Proteomes" id="UP000242662">
    <property type="component" value="Unassembled WGS sequence"/>
</dbReference>
<sequence length="63" mass="7263">MKADPQILGLSLKSIDKGALVESIREKEAQGWECITPIREKGLYFNAKMICRRQQLWNKETAQ</sequence>
<reference evidence="2" key="1">
    <citation type="submission" date="2016-09" db="EMBL/GenBank/DDBJ databases">
        <authorList>
            <person name="Varghese N."/>
            <person name="Submissions S."/>
        </authorList>
    </citation>
    <scope>NUCLEOTIDE SEQUENCE [LARGE SCALE GENOMIC DNA]</scope>
    <source>
        <strain evidence="2">25nlg</strain>
    </source>
</reference>
<keyword evidence="2" id="KW-1185">Reference proteome</keyword>
<protein>
    <recommendedName>
        <fullName evidence="3">DUF4177 domain-containing protein</fullName>
    </recommendedName>
</protein>
<evidence type="ECO:0000313" key="1">
    <source>
        <dbReference type="EMBL" id="SDC07433.1"/>
    </source>
</evidence>
<dbReference type="OrthoDB" id="2940329at2"/>
<accession>A0A1G6ILW5</accession>
<dbReference type="AlphaFoldDB" id="A0A1G6ILW5"/>
<evidence type="ECO:0008006" key="3">
    <source>
        <dbReference type="Google" id="ProtNLM"/>
    </source>
</evidence>
<name>A0A1G6ILW5_9BACI</name>
<gene>
    <name evidence="1" type="ORF">SAMN05421737_105106</name>
</gene>